<reference evidence="2 3" key="1">
    <citation type="submission" date="2022-11" db="EMBL/GenBank/DDBJ databases">
        <title>Draft genome sequence of Saccharopolyspora sp. WRP15-2 isolated from rhizosphere soils of wild rice in Thailand.</title>
        <authorList>
            <person name="Duangmal K."/>
            <person name="Kammanee S."/>
            <person name="Muangham S."/>
        </authorList>
    </citation>
    <scope>NUCLEOTIDE SEQUENCE [LARGE SCALE GENOMIC DNA]</scope>
    <source>
        <strain evidence="2 3">WRP15-2</strain>
    </source>
</reference>
<sequence length="83" mass="9162">MVTAQGTMKWFVHYSAIDSSGFRELSEDQKVTYEVPHCGCESEQPQRGTNVSEDGSPHLVKRIRRVTGIANRHATTPEANSSG</sequence>
<keyword evidence="3" id="KW-1185">Reference proteome</keyword>
<accession>A0ABT4V904</accession>
<dbReference type="Gene3D" id="2.40.50.140">
    <property type="entry name" value="Nucleic acid-binding proteins"/>
    <property type="match status" value="1"/>
</dbReference>
<dbReference type="InterPro" id="IPR012340">
    <property type="entry name" value="NA-bd_OB-fold"/>
</dbReference>
<dbReference type="Proteomes" id="UP001210380">
    <property type="component" value="Unassembled WGS sequence"/>
</dbReference>
<evidence type="ECO:0000313" key="3">
    <source>
        <dbReference type="Proteomes" id="UP001210380"/>
    </source>
</evidence>
<organism evidence="2 3">
    <name type="scientific">Saccharopolyspora oryzae</name>
    <dbReference type="NCBI Taxonomy" id="2997343"/>
    <lineage>
        <taxon>Bacteria</taxon>
        <taxon>Bacillati</taxon>
        <taxon>Actinomycetota</taxon>
        <taxon>Actinomycetes</taxon>
        <taxon>Pseudonocardiales</taxon>
        <taxon>Pseudonocardiaceae</taxon>
        <taxon>Saccharopolyspora</taxon>
    </lineage>
</organism>
<evidence type="ECO:0000313" key="2">
    <source>
        <dbReference type="EMBL" id="MDA3630413.1"/>
    </source>
</evidence>
<dbReference type="Pfam" id="PF00313">
    <property type="entry name" value="CSD"/>
    <property type="match status" value="1"/>
</dbReference>
<feature type="domain" description="CSD" evidence="1">
    <location>
        <begin position="1"/>
        <end position="53"/>
    </location>
</feature>
<comment type="caution">
    <text evidence="2">The sequence shown here is derived from an EMBL/GenBank/DDBJ whole genome shotgun (WGS) entry which is preliminary data.</text>
</comment>
<dbReference type="InterPro" id="IPR002059">
    <property type="entry name" value="CSP_DNA-bd"/>
</dbReference>
<gene>
    <name evidence="2" type="ORF">OU415_33645</name>
</gene>
<protein>
    <submittedName>
        <fullName evidence="2">Cold shock domain-containing protein</fullName>
    </submittedName>
</protein>
<proteinExistence type="predicted"/>
<evidence type="ECO:0000259" key="1">
    <source>
        <dbReference type="PROSITE" id="PS51857"/>
    </source>
</evidence>
<name>A0ABT4V904_9PSEU</name>
<dbReference type="PROSITE" id="PS51857">
    <property type="entry name" value="CSD_2"/>
    <property type="match status" value="1"/>
</dbReference>
<dbReference type="EMBL" id="JAQGLA010000099">
    <property type="protein sequence ID" value="MDA3630413.1"/>
    <property type="molecule type" value="Genomic_DNA"/>
</dbReference>